<reference evidence="2" key="1">
    <citation type="journal article" date="2022" name="bioRxiv">
        <title>Sequencing and chromosome-scale assembly of the giantPleurodeles waltlgenome.</title>
        <authorList>
            <person name="Brown T."/>
            <person name="Elewa A."/>
            <person name="Iarovenko S."/>
            <person name="Subramanian E."/>
            <person name="Araus A.J."/>
            <person name="Petzold A."/>
            <person name="Susuki M."/>
            <person name="Suzuki K.-i.T."/>
            <person name="Hayashi T."/>
            <person name="Toyoda A."/>
            <person name="Oliveira C."/>
            <person name="Osipova E."/>
            <person name="Leigh N.D."/>
            <person name="Simon A."/>
            <person name="Yun M.H."/>
        </authorList>
    </citation>
    <scope>NUCLEOTIDE SEQUENCE</scope>
    <source>
        <strain evidence="2">20211129_DDA</strain>
        <tissue evidence="2">Liver</tissue>
    </source>
</reference>
<dbReference type="Proteomes" id="UP001066276">
    <property type="component" value="Chromosome 4_2"/>
</dbReference>
<gene>
    <name evidence="2" type="ORF">NDU88_002760</name>
</gene>
<evidence type="ECO:0000313" key="3">
    <source>
        <dbReference type="Proteomes" id="UP001066276"/>
    </source>
</evidence>
<evidence type="ECO:0000313" key="2">
    <source>
        <dbReference type="EMBL" id="KAJ1162292.1"/>
    </source>
</evidence>
<accession>A0AAV7SE32</accession>
<protein>
    <submittedName>
        <fullName evidence="2">Uncharacterized protein</fullName>
    </submittedName>
</protein>
<name>A0AAV7SE32_PLEWA</name>
<evidence type="ECO:0000256" key="1">
    <source>
        <dbReference type="SAM" id="MobiDB-lite"/>
    </source>
</evidence>
<dbReference type="EMBL" id="JANPWB010000008">
    <property type="protein sequence ID" value="KAJ1162292.1"/>
    <property type="molecule type" value="Genomic_DNA"/>
</dbReference>
<proteinExistence type="predicted"/>
<dbReference type="AlphaFoldDB" id="A0AAV7SE32"/>
<keyword evidence="3" id="KW-1185">Reference proteome</keyword>
<sequence>METGFVEEALVLLRRAGSMDLLNQEALSVMHLARRAAQGVAAAMLVCSPPHSPGRVETSERSGLVKPGEPVPARIPWHEDQAEPSAAGRCTSTGGQKKRILTADAHEGWCGSTGLNPDADATLWEQRPGSSRLQLGEAVRRAGVEPTREFYPQGTRAAVVQGGDPGCEEASVLDFDEGSVEEGELVDEGEEEDWWAQGGAGPASALSHSFQSARQVQLAFGRTLDGAHIGRRKAQE</sequence>
<comment type="caution">
    <text evidence="2">The sequence shown here is derived from an EMBL/GenBank/DDBJ whole genome shotgun (WGS) entry which is preliminary data.</text>
</comment>
<organism evidence="2 3">
    <name type="scientific">Pleurodeles waltl</name>
    <name type="common">Iberian ribbed newt</name>
    <dbReference type="NCBI Taxonomy" id="8319"/>
    <lineage>
        <taxon>Eukaryota</taxon>
        <taxon>Metazoa</taxon>
        <taxon>Chordata</taxon>
        <taxon>Craniata</taxon>
        <taxon>Vertebrata</taxon>
        <taxon>Euteleostomi</taxon>
        <taxon>Amphibia</taxon>
        <taxon>Batrachia</taxon>
        <taxon>Caudata</taxon>
        <taxon>Salamandroidea</taxon>
        <taxon>Salamandridae</taxon>
        <taxon>Pleurodelinae</taxon>
        <taxon>Pleurodeles</taxon>
    </lineage>
</organism>
<feature type="region of interest" description="Disordered" evidence="1">
    <location>
        <begin position="51"/>
        <end position="95"/>
    </location>
</feature>